<feature type="non-terminal residue" evidence="2">
    <location>
        <position position="1"/>
    </location>
</feature>
<gene>
    <name evidence="2" type="ORF">SK128_000119</name>
</gene>
<dbReference type="Gene3D" id="3.30.560.10">
    <property type="entry name" value="Glucose Oxidase, domain 3"/>
    <property type="match status" value="1"/>
</dbReference>
<dbReference type="InterPro" id="IPR007867">
    <property type="entry name" value="GMC_OxRtase_C"/>
</dbReference>
<evidence type="ECO:0000259" key="1">
    <source>
        <dbReference type="Pfam" id="PF05199"/>
    </source>
</evidence>
<feature type="non-terminal residue" evidence="2">
    <location>
        <position position="59"/>
    </location>
</feature>
<dbReference type="Proteomes" id="UP001381693">
    <property type="component" value="Unassembled WGS sequence"/>
</dbReference>
<dbReference type="GO" id="GO:0050660">
    <property type="term" value="F:flavin adenine dinucleotide binding"/>
    <property type="evidence" value="ECO:0007669"/>
    <property type="project" value="InterPro"/>
</dbReference>
<keyword evidence="3" id="KW-1185">Reference proteome</keyword>
<dbReference type="SUPFAM" id="SSF54373">
    <property type="entry name" value="FAD-linked reductases, C-terminal domain"/>
    <property type="match status" value="1"/>
</dbReference>
<dbReference type="PANTHER" id="PTHR11552">
    <property type="entry name" value="GLUCOSE-METHANOL-CHOLINE GMC OXIDOREDUCTASE"/>
    <property type="match status" value="1"/>
</dbReference>
<dbReference type="PANTHER" id="PTHR11552:SF227">
    <property type="entry name" value="GLUCOSE DEHYDROGENASE [FAD, QUINONE]-LIKE PROTEIN"/>
    <property type="match status" value="1"/>
</dbReference>
<dbReference type="GO" id="GO:0016614">
    <property type="term" value="F:oxidoreductase activity, acting on CH-OH group of donors"/>
    <property type="evidence" value="ECO:0007669"/>
    <property type="project" value="InterPro"/>
</dbReference>
<accession>A0AAN8WYC2</accession>
<feature type="domain" description="Glucose-methanol-choline oxidoreductase C-terminal" evidence="1">
    <location>
        <begin position="24"/>
        <end position="58"/>
    </location>
</feature>
<dbReference type="EMBL" id="JAXCGZ010011524">
    <property type="protein sequence ID" value="KAK7074595.1"/>
    <property type="molecule type" value="Genomic_DNA"/>
</dbReference>
<comment type="caution">
    <text evidence="2">The sequence shown here is derived from an EMBL/GenBank/DDBJ whole genome shotgun (WGS) entry which is preliminary data.</text>
</comment>
<organism evidence="2 3">
    <name type="scientific">Halocaridina rubra</name>
    <name type="common">Hawaiian red shrimp</name>
    <dbReference type="NCBI Taxonomy" id="373956"/>
    <lineage>
        <taxon>Eukaryota</taxon>
        <taxon>Metazoa</taxon>
        <taxon>Ecdysozoa</taxon>
        <taxon>Arthropoda</taxon>
        <taxon>Crustacea</taxon>
        <taxon>Multicrustacea</taxon>
        <taxon>Malacostraca</taxon>
        <taxon>Eumalacostraca</taxon>
        <taxon>Eucarida</taxon>
        <taxon>Decapoda</taxon>
        <taxon>Pleocyemata</taxon>
        <taxon>Caridea</taxon>
        <taxon>Atyoidea</taxon>
        <taxon>Atyidae</taxon>
        <taxon>Halocaridina</taxon>
    </lineage>
</organism>
<protein>
    <recommendedName>
        <fullName evidence="1">Glucose-methanol-choline oxidoreductase C-terminal domain-containing protein</fullName>
    </recommendedName>
</protein>
<evidence type="ECO:0000313" key="3">
    <source>
        <dbReference type="Proteomes" id="UP001381693"/>
    </source>
</evidence>
<proteinExistence type="predicted"/>
<dbReference type="InterPro" id="IPR012132">
    <property type="entry name" value="GMC_OxRdtase"/>
</dbReference>
<name>A0AAN8WYC2_HALRR</name>
<evidence type="ECO:0000313" key="2">
    <source>
        <dbReference type="EMBL" id="KAK7074595.1"/>
    </source>
</evidence>
<reference evidence="2 3" key="1">
    <citation type="submission" date="2023-11" db="EMBL/GenBank/DDBJ databases">
        <title>Halocaridina rubra genome assembly.</title>
        <authorList>
            <person name="Smith C."/>
        </authorList>
    </citation>
    <scope>NUCLEOTIDE SEQUENCE [LARGE SCALE GENOMIC DNA]</scope>
    <source>
        <strain evidence="2">EP-1</strain>
        <tissue evidence="2">Whole</tissue>
    </source>
</reference>
<sequence>TWQQMFKPISFRDSWSVYPMLLRPKSRGYITLRSASPFDKPYITHNYLTHPLDVKTMIE</sequence>
<dbReference type="Pfam" id="PF05199">
    <property type="entry name" value="GMC_oxred_C"/>
    <property type="match status" value="1"/>
</dbReference>
<dbReference type="AlphaFoldDB" id="A0AAN8WYC2"/>